<accession>A0A1F7XIZ7</accession>
<organism evidence="5 6">
    <name type="scientific">Candidatus Woesebacteria bacterium RBG_16_39_8b</name>
    <dbReference type="NCBI Taxonomy" id="1802482"/>
    <lineage>
        <taxon>Bacteria</taxon>
        <taxon>Candidatus Woeseibacteriota</taxon>
    </lineage>
</organism>
<dbReference type="SMART" id="SM01154">
    <property type="entry name" value="DUF1704"/>
    <property type="match status" value="1"/>
</dbReference>
<sequence>MNSVRQNKKKLHKIRTQLLTHYYLAPTNFPEEKIKFFKDHRHNPQFLYPYVPLSKFSKFEEEIENLTYPKVDNIESRIYKRIIEETKLKLRLLLAIGTPSLLEISRRLYQLEFKRETLESAKCDAAIKDNVKPNKKITRYEIRTAIKNYLMKYGIKNWKIILTDRHDFSFQILPKSKLIKIGFNLNSDLNNLEYALAHEIDGHVMRALNAAKQKSKMHKMLFPFYIKTEEGLASFIGDYFSSGGEVRKKLHAISYLAAHFAMSHSFSETYKFLTDYGLTLDTAFQKTFRLKRGIKDSESHGVFAREAIYYEGMLEVKNYLEDGGDIRKLYAGKVSLDMLNYIPIPKNQILPNRLLNYLN</sequence>
<dbReference type="AlphaFoldDB" id="A0A1F7XIZ7"/>
<dbReference type="EMBL" id="MGFU01000006">
    <property type="protein sequence ID" value="OGM14265.1"/>
    <property type="molecule type" value="Genomic_DNA"/>
</dbReference>
<dbReference type="Proteomes" id="UP000179013">
    <property type="component" value="Unassembled WGS sequence"/>
</dbReference>
<dbReference type="PANTHER" id="PTHR31817:SF0">
    <property type="entry name" value="CHROMOSOME UNDETERMINED SCAFFOLD_67, WHOLE GENOME SHOTGUN SEQUENCE"/>
    <property type="match status" value="1"/>
</dbReference>
<comment type="caution">
    <text evidence="5">The sequence shown here is derived from an EMBL/GenBank/DDBJ whole genome shotgun (WGS) entry which is preliminary data.</text>
</comment>
<gene>
    <name evidence="5" type="ORF">A2V80_00665</name>
</gene>
<dbReference type="PANTHER" id="PTHR31817">
    <property type="match status" value="1"/>
</dbReference>
<evidence type="ECO:0000256" key="2">
    <source>
        <dbReference type="ARBA" id="ARBA00022670"/>
    </source>
</evidence>
<evidence type="ECO:0000313" key="6">
    <source>
        <dbReference type="Proteomes" id="UP000179013"/>
    </source>
</evidence>
<keyword evidence="3" id="KW-0378">Hydrolase</keyword>
<dbReference type="Pfam" id="PF08014">
    <property type="entry name" value="MATCAP"/>
    <property type="match status" value="1"/>
</dbReference>
<comment type="cofactor">
    <cofactor evidence="1">
        <name>Zn(2+)</name>
        <dbReference type="ChEBI" id="CHEBI:29105"/>
    </cofactor>
</comment>
<reference evidence="5 6" key="1">
    <citation type="journal article" date="2016" name="Nat. Commun.">
        <title>Thousands of microbial genomes shed light on interconnected biogeochemical processes in an aquifer system.</title>
        <authorList>
            <person name="Anantharaman K."/>
            <person name="Brown C.T."/>
            <person name="Hug L.A."/>
            <person name="Sharon I."/>
            <person name="Castelle C.J."/>
            <person name="Probst A.J."/>
            <person name="Thomas B.C."/>
            <person name="Singh A."/>
            <person name="Wilkins M.J."/>
            <person name="Karaoz U."/>
            <person name="Brodie E.L."/>
            <person name="Williams K.H."/>
            <person name="Hubbard S.S."/>
            <person name="Banfield J.F."/>
        </authorList>
    </citation>
    <scope>NUCLEOTIDE SEQUENCE [LARGE SCALE GENOMIC DNA]</scope>
</reference>
<evidence type="ECO:0000313" key="5">
    <source>
        <dbReference type="EMBL" id="OGM14265.1"/>
    </source>
</evidence>
<evidence type="ECO:0008006" key="7">
    <source>
        <dbReference type="Google" id="ProtNLM"/>
    </source>
</evidence>
<evidence type="ECO:0000256" key="1">
    <source>
        <dbReference type="ARBA" id="ARBA00001947"/>
    </source>
</evidence>
<protein>
    <recommendedName>
        <fullName evidence="7">DUF1704 domain-containing protein</fullName>
    </recommendedName>
</protein>
<dbReference type="GO" id="GO:0008237">
    <property type="term" value="F:metallopeptidase activity"/>
    <property type="evidence" value="ECO:0007669"/>
    <property type="project" value="UniProtKB-KW"/>
</dbReference>
<dbReference type="GO" id="GO:0006508">
    <property type="term" value="P:proteolysis"/>
    <property type="evidence" value="ECO:0007669"/>
    <property type="project" value="UniProtKB-KW"/>
</dbReference>
<evidence type="ECO:0000256" key="4">
    <source>
        <dbReference type="ARBA" id="ARBA00023049"/>
    </source>
</evidence>
<dbReference type="InterPro" id="IPR012548">
    <property type="entry name" value="MATCAP"/>
</dbReference>
<keyword evidence="2" id="KW-0645">Protease</keyword>
<evidence type="ECO:0000256" key="3">
    <source>
        <dbReference type="ARBA" id="ARBA00022801"/>
    </source>
</evidence>
<keyword evidence="4" id="KW-0482">Metalloprotease</keyword>
<proteinExistence type="predicted"/>
<name>A0A1F7XIZ7_9BACT</name>